<name>A0A656GES5_PSEA0</name>
<proteinExistence type="predicted"/>
<dbReference type="EMBL" id="AEAG01000862">
    <property type="protein sequence ID" value="EGH24069.1"/>
    <property type="molecule type" value="Genomic_DNA"/>
</dbReference>
<reference evidence="1 2" key="1">
    <citation type="journal article" date="2011" name="PLoS Pathog.">
        <title>Dynamic evolution of pathogenicity revealed by sequencing and comparative genomics of 19 Pseudomonas syringae isolates.</title>
        <authorList>
            <person name="Baltrus D.A."/>
            <person name="Nishimura M.T."/>
            <person name="Romanchuk A."/>
            <person name="Chang J.H."/>
            <person name="Mukhtar M.S."/>
            <person name="Cherkis K."/>
            <person name="Roach J."/>
            <person name="Grant S.R."/>
            <person name="Jones C.D."/>
            <person name="Dangl J.L."/>
        </authorList>
    </citation>
    <scope>NUCLEOTIDE SEQUENCE [LARGE SCALE GENOMIC DNA]</scope>
    <source>
        <strain evidence="1 2">301020</strain>
    </source>
</reference>
<feature type="non-terminal residue" evidence="1">
    <location>
        <position position="1"/>
    </location>
</feature>
<dbReference type="AlphaFoldDB" id="A0A656GES5"/>
<dbReference type="Proteomes" id="UP000003465">
    <property type="component" value="Unassembled WGS sequence"/>
</dbReference>
<protein>
    <submittedName>
        <fullName evidence="1">Uncharacterized protein</fullName>
    </submittedName>
</protein>
<evidence type="ECO:0000313" key="2">
    <source>
        <dbReference type="Proteomes" id="UP000003465"/>
    </source>
</evidence>
<accession>A0A656GES5</accession>
<gene>
    <name evidence="1" type="ORF">PSYMO_22408</name>
</gene>
<evidence type="ECO:0000313" key="1">
    <source>
        <dbReference type="EMBL" id="EGH24069.1"/>
    </source>
</evidence>
<comment type="caution">
    <text evidence="1">The sequence shown here is derived from an EMBL/GenBank/DDBJ whole genome shotgun (WGS) entry which is preliminary data.</text>
</comment>
<sequence length="252" mass="28222">SVRSTGVKNNGNDTRDPPFRGAFVFAQNHAVNASEPILQRIAHVGMTKDGQTAKTKLLVEELEQMPVDKVSGFLLMATTREAQVMQTVKASVPLYEQRLLQLPEIRTVRIAKNHAQLHALVDALVHVVPLQQHQVDAAHAEVQSMAKERQLAINADHPMVVEFWELYEYLNSHAGALNHSRNEGLIAVNLNDFAEAAANKRQKVPDLVELKRHLKTSKCPKFIETNRNVCSSWDIDAADKPKTVRCWIFQAA</sequence>
<organism evidence="1 2">
    <name type="scientific">Pseudomonas amygdali pv. mori str. 301020</name>
    <dbReference type="NCBI Taxonomy" id="629261"/>
    <lineage>
        <taxon>Bacteria</taxon>
        <taxon>Pseudomonadati</taxon>
        <taxon>Pseudomonadota</taxon>
        <taxon>Gammaproteobacteria</taxon>
        <taxon>Pseudomonadales</taxon>
        <taxon>Pseudomonadaceae</taxon>
        <taxon>Pseudomonas</taxon>
        <taxon>Pseudomonas amygdali</taxon>
    </lineage>
</organism>